<feature type="compositionally biased region" description="Polar residues" evidence="1">
    <location>
        <begin position="23"/>
        <end position="35"/>
    </location>
</feature>
<feature type="region of interest" description="Disordered" evidence="1">
    <location>
        <begin position="1"/>
        <end position="108"/>
    </location>
</feature>
<organism evidence="2 3">
    <name type="scientific">Nesidiocoris tenuis</name>
    <dbReference type="NCBI Taxonomy" id="355587"/>
    <lineage>
        <taxon>Eukaryota</taxon>
        <taxon>Metazoa</taxon>
        <taxon>Ecdysozoa</taxon>
        <taxon>Arthropoda</taxon>
        <taxon>Hexapoda</taxon>
        <taxon>Insecta</taxon>
        <taxon>Pterygota</taxon>
        <taxon>Neoptera</taxon>
        <taxon>Paraneoptera</taxon>
        <taxon>Hemiptera</taxon>
        <taxon>Heteroptera</taxon>
        <taxon>Panheteroptera</taxon>
        <taxon>Cimicomorpha</taxon>
        <taxon>Miridae</taxon>
        <taxon>Dicyphina</taxon>
        <taxon>Nesidiocoris</taxon>
    </lineage>
</organism>
<dbReference type="AlphaFoldDB" id="A0A6H5GYQ0"/>
<keyword evidence="3" id="KW-1185">Reference proteome</keyword>
<evidence type="ECO:0000313" key="2">
    <source>
        <dbReference type="EMBL" id="CAB0009967.1"/>
    </source>
</evidence>
<evidence type="ECO:0000256" key="1">
    <source>
        <dbReference type="SAM" id="MobiDB-lite"/>
    </source>
</evidence>
<reference evidence="2 3" key="1">
    <citation type="submission" date="2020-02" db="EMBL/GenBank/DDBJ databases">
        <authorList>
            <person name="Ferguson B K."/>
        </authorList>
    </citation>
    <scope>NUCLEOTIDE SEQUENCE [LARGE SCALE GENOMIC DNA]</scope>
</reference>
<protein>
    <submittedName>
        <fullName evidence="2">Uncharacterized protein</fullName>
    </submittedName>
</protein>
<feature type="non-terminal residue" evidence="2">
    <location>
        <position position="108"/>
    </location>
</feature>
<proteinExistence type="predicted"/>
<dbReference type="EMBL" id="CADCXU010022535">
    <property type="protein sequence ID" value="CAB0009967.1"/>
    <property type="molecule type" value="Genomic_DNA"/>
</dbReference>
<name>A0A6H5GYQ0_9HEMI</name>
<accession>A0A6H5GYQ0</accession>
<dbReference type="Proteomes" id="UP000479000">
    <property type="component" value="Unassembled WGS sequence"/>
</dbReference>
<evidence type="ECO:0000313" key="3">
    <source>
        <dbReference type="Proteomes" id="UP000479000"/>
    </source>
</evidence>
<sequence>MEDVFFPVLGRNSADKPKEQDPPASTNDHAESQVTLEPPEDAMPSSDTSDGAHPWESCSSGMSGEDAGCLDQGIGFRGTIELTSSDNEEETGGHGAAHAETQRYPMRD</sequence>
<gene>
    <name evidence="2" type="ORF">NTEN_LOCUS15034</name>
</gene>